<organism evidence="3">
    <name type="scientific">Kwoniella dejecticola CBS 10117</name>
    <dbReference type="NCBI Taxonomy" id="1296121"/>
    <lineage>
        <taxon>Eukaryota</taxon>
        <taxon>Fungi</taxon>
        <taxon>Dikarya</taxon>
        <taxon>Basidiomycota</taxon>
        <taxon>Agaricomycotina</taxon>
        <taxon>Tremellomycetes</taxon>
        <taxon>Tremellales</taxon>
        <taxon>Cryptococcaceae</taxon>
        <taxon>Kwoniella</taxon>
    </lineage>
</organism>
<evidence type="ECO:0000256" key="1">
    <source>
        <dbReference type="SAM" id="Coils"/>
    </source>
</evidence>
<dbReference type="VEuPathDB" id="FungiDB:I303_00994"/>
<feature type="compositionally biased region" description="Acidic residues" evidence="2">
    <location>
        <begin position="391"/>
        <end position="400"/>
    </location>
</feature>
<dbReference type="AlphaFoldDB" id="A0A1A6AGI9"/>
<evidence type="ECO:0000256" key="2">
    <source>
        <dbReference type="SAM" id="MobiDB-lite"/>
    </source>
</evidence>
<feature type="compositionally biased region" description="Basic and acidic residues" evidence="2">
    <location>
        <begin position="366"/>
        <end position="377"/>
    </location>
</feature>
<feature type="compositionally biased region" description="Basic and acidic residues" evidence="2">
    <location>
        <begin position="209"/>
        <end position="218"/>
    </location>
</feature>
<name>A0A1A6AGI9_9TREE</name>
<dbReference type="EMBL" id="CP144530">
    <property type="protein sequence ID" value="WWC58448.1"/>
    <property type="molecule type" value="Genomic_DNA"/>
</dbReference>
<evidence type="ECO:0000313" key="3">
    <source>
        <dbReference type="EMBL" id="OBR89171.1"/>
    </source>
</evidence>
<reference evidence="4" key="2">
    <citation type="submission" date="2013-07" db="EMBL/GenBank/DDBJ databases">
        <authorList>
            <consortium name="The Broad Institute Genome Sequencing Platform"/>
            <person name="Cuomo C."/>
            <person name="Litvintseva A."/>
            <person name="Chen Y."/>
            <person name="Heitman J."/>
            <person name="Sun S."/>
            <person name="Springer D."/>
            <person name="Dromer F."/>
            <person name="Young S.K."/>
            <person name="Zeng Q."/>
            <person name="Gargeya S."/>
            <person name="Fitzgerald M."/>
            <person name="Abouelleil A."/>
            <person name="Alvarado L."/>
            <person name="Berlin A.M."/>
            <person name="Chapman S.B."/>
            <person name="Dewar J."/>
            <person name="Goldberg J."/>
            <person name="Griggs A."/>
            <person name="Gujja S."/>
            <person name="Hansen M."/>
            <person name="Howarth C."/>
            <person name="Imamovic A."/>
            <person name="Larimer J."/>
            <person name="McCowan C."/>
            <person name="Murphy C."/>
            <person name="Pearson M."/>
            <person name="Priest M."/>
            <person name="Roberts A."/>
            <person name="Saif S."/>
            <person name="Shea T."/>
            <person name="Sykes S."/>
            <person name="Wortman J."/>
            <person name="Nusbaum C."/>
            <person name="Birren B."/>
        </authorList>
    </citation>
    <scope>NUCLEOTIDE SEQUENCE</scope>
    <source>
        <strain evidence="4">CBS 10117</strain>
    </source>
</reference>
<feature type="region of interest" description="Disordered" evidence="2">
    <location>
        <begin position="199"/>
        <end position="218"/>
    </location>
</feature>
<evidence type="ECO:0000313" key="4">
    <source>
        <dbReference type="EMBL" id="WWC58448.1"/>
    </source>
</evidence>
<gene>
    <name evidence="3" type="ORF">I303_00994</name>
    <name evidence="4" type="ORF">I303_100989</name>
</gene>
<reference evidence="3" key="1">
    <citation type="submission" date="2013-07" db="EMBL/GenBank/DDBJ databases">
        <title>The Genome Sequence of Cryptococcus dejecticola CBS10117.</title>
        <authorList>
            <consortium name="The Broad Institute Genome Sequencing Platform"/>
            <person name="Cuomo C."/>
            <person name="Litvintseva A."/>
            <person name="Chen Y."/>
            <person name="Heitman J."/>
            <person name="Sun S."/>
            <person name="Springer D."/>
            <person name="Dromer F."/>
            <person name="Young S.K."/>
            <person name="Zeng Q."/>
            <person name="Gargeya S."/>
            <person name="Fitzgerald M."/>
            <person name="Abouelleil A."/>
            <person name="Alvarado L."/>
            <person name="Berlin A.M."/>
            <person name="Chapman S.B."/>
            <person name="Dewar J."/>
            <person name="Goldberg J."/>
            <person name="Griggs A."/>
            <person name="Gujja S."/>
            <person name="Hansen M."/>
            <person name="Howarth C."/>
            <person name="Imamovic A."/>
            <person name="Larimer J."/>
            <person name="McCowan C."/>
            <person name="Murphy C."/>
            <person name="Pearson M."/>
            <person name="Priest M."/>
            <person name="Roberts A."/>
            <person name="Saif S."/>
            <person name="Shea T."/>
            <person name="Sykes S."/>
            <person name="Wortman J."/>
            <person name="Nusbaum C."/>
            <person name="Birren B."/>
        </authorList>
    </citation>
    <scope>NUCLEOTIDE SEQUENCE [LARGE SCALE GENOMIC DNA]</scope>
    <source>
        <strain evidence="3">CBS 10117</strain>
    </source>
</reference>
<proteinExistence type="predicted"/>
<accession>A0A1A6AGI9</accession>
<sequence length="486" mass="56647">MSDVQGVKFELFSLPRSFTNPERYGFLDDLIFEYTHRRVRSRKSHKYLLIGLGTARLINHRCRDHAISWEFATNALRFKKYAKEIGIMTTEVVVHKHDEKKLVFGKELFAYYGDEYARLACAFISVDSPDLPEFRLPQIENPAWSSDSRRESRENSMDLGNYQMEGASAKQPQEYLNTDSDYEADEQKCLKWARTKSSRGRKRNLAQSPDHESQLEVDVGSDHDDHVDYLKTRHSAGNRVDISKRQKRIVSPEVQDIYTLEHDTVFPSMLPSTFTHIQEDGITIQGPDTQPGISIPTTSNTELIDRMIEMQEKMGNYLRNVKDREEQCTRILSDLLDMREHLREDKQQLYQLQEEHMRLINDMKTTDKARDKAHRETTTLAVEDTDRSETGEDDGLDDSLEDTTLRDQASAYTGHLMCSQHGSVIVENKENQINVHMRCSGSFYRESAISDMLILIFRWWSVRYVKIVFSVGEEMRSFKDIWLKWT</sequence>
<keyword evidence="1" id="KW-0175">Coiled coil</keyword>
<dbReference type="KEGG" id="kdj:28964693"/>
<reference evidence="4" key="3">
    <citation type="submission" date="2024-02" db="EMBL/GenBank/DDBJ databases">
        <title>Comparative genomics of Cryptococcus and Kwoniella reveals pathogenesis evolution and contrasting modes of karyotype evolution via chromosome fusion or intercentromeric recombination.</title>
        <authorList>
            <person name="Coelho M.A."/>
            <person name="David-Palma M."/>
            <person name="Shea T."/>
            <person name="Bowers K."/>
            <person name="McGinley-Smith S."/>
            <person name="Mohammad A.W."/>
            <person name="Gnirke A."/>
            <person name="Yurkov A.M."/>
            <person name="Nowrousian M."/>
            <person name="Sun S."/>
            <person name="Cuomo C.A."/>
            <person name="Heitman J."/>
        </authorList>
    </citation>
    <scope>NUCLEOTIDE SEQUENCE</scope>
    <source>
        <strain evidence="4">CBS 10117</strain>
    </source>
</reference>
<evidence type="ECO:0000313" key="5">
    <source>
        <dbReference type="Proteomes" id="UP000078595"/>
    </source>
</evidence>
<dbReference type="EMBL" id="KI894027">
    <property type="protein sequence ID" value="OBR89171.1"/>
    <property type="molecule type" value="Genomic_DNA"/>
</dbReference>
<feature type="coiled-coil region" evidence="1">
    <location>
        <begin position="335"/>
        <end position="362"/>
    </location>
</feature>
<keyword evidence="5" id="KW-1185">Reference proteome</keyword>
<dbReference type="RefSeq" id="XP_018267013.1">
    <property type="nucleotide sequence ID" value="XM_018404359.1"/>
</dbReference>
<feature type="region of interest" description="Disordered" evidence="2">
    <location>
        <begin position="366"/>
        <end position="400"/>
    </location>
</feature>
<dbReference type="GeneID" id="28964693"/>
<dbReference type="STRING" id="1296121.A0A1A6AGI9"/>
<dbReference type="Proteomes" id="UP000078595">
    <property type="component" value="Chromosome 1"/>
</dbReference>
<protein>
    <submittedName>
        <fullName evidence="3">Uncharacterized protein</fullName>
    </submittedName>
</protein>